<dbReference type="SUPFAM" id="SSF52788">
    <property type="entry name" value="Phosphotyrosine protein phosphatases I"/>
    <property type="match status" value="1"/>
</dbReference>
<evidence type="ECO:0000256" key="2">
    <source>
        <dbReference type="ARBA" id="ARBA00013064"/>
    </source>
</evidence>
<comment type="similarity">
    <text evidence="1">Belongs to the low molecular weight phosphotyrosine protein phosphatase family.</text>
</comment>
<dbReference type="PANTHER" id="PTHR11717:SF7">
    <property type="entry name" value="LOW MOLECULAR WEIGHT PHOSPHOTYROSINE PROTEIN PHOSPHATASE"/>
    <property type="match status" value="1"/>
</dbReference>
<dbReference type="CDD" id="cd16343">
    <property type="entry name" value="LMWPTP"/>
    <property type="match status" value="1"/>
</dbReference>
<feature type="domain" description="Phosphotyrosine protein phosphatase I" evidence="6">
    <location>
        <begin position="3"/>
        <end position="149"/>
    </location>
</feature>
<accession>A0A0A2LRD1</accession>
<dbReference type="PANTHER" id="PTHR11717">
    <property type="entry name" value="LOW MOLECULAR WEIGHT PROTEIN TYROSINE PHOSPHATASE"/>
    <property type="match status" value="1"/>
</dbReference>
<dbReference type="EC" id="3.1.3.48" evidence="2"/>
<dbReference type="AlphaFoldDB" id="A0A0A2LRD1"/>
<name>A0A0A2LRD1_9FLAO</name>
<dbReference type="InterPro" id="IPR050438">
    <property type="entry name" value="LMW_PTPase"/>
</dbReference>
<feature type="active site" description="Nucleophile" evidence="5">
    <location>
        <position position="9"/>
    </location>
</feature>
<dbReference type="STRING" id="1406840.Q763_06435"/>
<evidence type="ECO:0000256" key="4">
    <source>
        <dbReference type="ARBA" id="ARBA00022912"/>
    </source>
</evidence>
<dbReference type="GO" id="GO:0004725">
    <property type="term" value="F:protein tyrosine phosphatase activity"/>
    <property type="evidence" value="ECO:0007669"/>
    <property type="project" value="UniProtKB-EC"/>
</dbReference>
<feature type="active site" description="Proton donor" evidence="5">
    <location>
        <position position="123"/>
    </location>
</feature>
<keyword evidence="4" id="KW-0904">Protein phosphatase</keyword>
<comment type="caution">
    <text evidence="7">The sequence shown here is derived from an EMBL/GenBank/DDBJ whole genome shotgun (WGS) entry which is preliminary data.</text>
</comment>
<evidence type="ECO:0000313" key="7">
    <source>
        <dbReference type="EMBL" id="KGO81901.1"/>
    </source>
</evidence>
<evidence type="ECO:0000313" key="8">
    <source>
        <dbReference type="Proteomes" id="UP000030129"/>
    </source>
</evidence>
<feature type="active site" evidence="5">
    <location>
        <position position="15"/>
    </location>
</feature>
<sequence>MPVKVLMVCLGNICRSPLAEGILQSKLPSDKFTVDSAGTGGWHVGELPDKRSIATARDRGLDITHQRARQFKVSDFTEFDHIFVMDTSNLKDVLKLAPNDKAKTKVSLMMDALHPGESINVPDPYYGGPEGFDNVYDMLNEACQIVANKLINDTAR</sequence>
<dbReference type="PRINTS" id="PR00719">
    <property type="entry name" value="LMWPTPASE"/>
</dbReference>
<organism evidence="7 8">
    <name type="scientific">Flavobacterium beibuense F44-8</name>
    <dbReference type="NCBI Taxonomy" id="1406840"/>
    <lineage>
        <taxon>Bacteria</taxon>
        <taxon>Pseudomonadati</taxon>
        <taxon>Bacteroidota</taxon>
        <taxon>Flavobacteriia</taxon>
        <taxon>Flavobacteriales</taxon>
        <taxon>Flavobacteriaceae</taxon>
        <taxon>Flavobacterium</taxon>
    </lineage>
</organism>
<reference evidence="7 8" key="1">
    <citation type="submission" date="2013-09" db="EMBL/GenBank/DDBJ databases">
        <authorList>
            <person name="Zeng Z."/>
            <person name="Chen C."/>
        </authorList>
    </citation>
    <scope>NUCLEOTIDE SEQUENCE [LARGE SCALE GENOMIC DNA]</scope>
    <source>
        <strain evidence="7 8">F44-8</strain>
    </source>
</reference>
<evidence type="ECO:0000256" key="3">
    <source>
        <dbReference type="ARBA" id="ARBA00022801"/>
    </source>
</evidence>
<dbReference type="InterPro" id="IPR023485">
    <property type="entry name" value="Ptyr_pPase"/>
</dbReference>
<keyword evidence="8" id="KW-1185">Reference proteome</keyword>
<evidence type="ECO:0000259" key="6">
    <source>
        <dbReference type="SMART" id="SM00226"/>
    </source>
</evidence>
<dbReference type="InterPro" id="IPR036196">
    <property type="entry name" value="Ptyr_pPase_sf"/>
</dbReference>
<dbReference type="EMBL" id="JRLV01000006">
    <property type="protein sequence ID" value="KGO81901.1"/>
    <property type="molecule type" value="Genomic_DNA"/>
</dbReference>
<dbReference type="Gene3D" id="3.40.50.2300">
    <property type="match status" value="1"/>
</dbReference>
<evidence type="ECO:0000256" key="5">
    <source>
        <dbReference type="PIRSR" id="PIRSR617867-1"/>
    </source>
</evidence>
<gene>
    <name evidence="7" type="ORF">Q763_06435</name>
</gene>
<keyword evidence="3" id="KW-0378">Hydrolase</keyword>
<dbReference type="Proteomes" id="UP000030129">
    <property type="component" value="Unassembled WGS sequence"/>
</dbReference>
<dbReference type="InterPro" id="IPR017867">
    <property type="entry name" value="Tyr_phospatase_low_mol_wt"/>
</dbReference>
<dbReference type="eggNOG" id="COG0394">
    <property type="taxonomic scope" value="Bacteria"/>
</dbReference>
<evidence type="ECO:0000256" key="1">
    <source>
        <dbReference type="ARBA" id="ARBA00011063"/>
    </source>
</evidence>
<dbReference type="SMART" id="SM00226">
    <property type="entry name" value="LMWPc"/>
    <property type="match status" value="1"/>
</dbReference>
<dbReference type="RefSeq" id="WP_035132337.1">
    <property type="nucleotide sequence ID" value="NZ_JRLV01000006.1"/>
</dbReference>
<protein>
    <recommendedName>
        <fullName evidence="2">protein-tyrosine-phosphatase</fullName>
        <ecNumber evidence="2">3.1.3.48</ecNumber>
    </recommendedName>
</protein>
<dbReference type="Pfam" id="PF01451">
    <property type="entry name" value="LMWPc"/>
    <property type="match status" value="1"/>
</dbReference>
<proteinExistence type="inferred from homology"/>